<organism evidence="7 8">
    <name type="scientific">Paenibacillus planticolens</name>
    <dbReference type="NCBI Taxonomy" id="2654976"/>
    <lineage>
        <taxon>Bacteria</taxon>
        <taxon>Bacillati</taxon>
        <taxon>Bacillota</taxon>
        <taxon>Bacilli</taxon>
        <taxon>Bacillales</taxon>
        <taxon>Paenibacillaceae</taxon>
        <taxon>Paenibacillus</taxon>
    </lineage>
</organism>
<dbReference type="InterPro" id="IPR036365">
    <property type="entry name" value="PGBD-like_sf"/>
</dbReference>
<dbReference type="GO" id="GO:0016787">
    <property type="term" value="F:hydrolase activity"/>
    <property type="evidence" value="ECO:0007669"/>
    <property type="project" value="UniProtKB-KW"/>
</dbReference>
<reference evidence="7 8" key="1">
    <citation type="submission" date="2019-10" db="EMBL/GenBank/DDBJ databases">
        <title>Description of Paenibacillus pedi sp. nov.</title>
        <authorList>
            <person name="Carlier A."/>
            <person name="Qi S."/>
        </authorList>
    </citation>
    <scope>NUCLEOTIDE SEQUENCE [LARGE SCALE GENOMIC DNA]</scope>
    <source>
        <strain evidence="7 8">LMG 31457</strain>
    </source>
</reference>
<dbReference type="Proteomes" id="UP000618579">
    <property type="component" value="Unassembled WGS sequence"/>
</dbReference>
<dbReference type="PROSITE" id="PS51935">
    <property type="entry name" value="NLPC_P60"/>
    <property type="match status" value="1"/>
</dbReference>
<comment type="similarity">
    <text evidence="1">Belongs to the peptidase C40 family.</text>
</comment>
<keyword evidence="4" id="KW-0788">Thiol protease</keyword>
<dbReference type="Pfam" id="PF00877">
    <property type="entry name" value="NLPC_P60"/>
    <property type="match status" value="1"/>
</dbReference>
<dbReference type="InterPro" id="IPR051202">
    <property type="entry name" value="Peptidase_C40"/>
</dbReference>
<dbReference type="SUPFAM" id="SSF54001">
    <property type="entry name" value="Cysteine proteinases"/>
    <property type="match status" value="1"/>
</dbReference>
<dbReference type="Gene3D" id="1.10.101.10">
    <property type="entry name" value="PGBD-like superfamily/PGBD"/>
    <property type="match status" value="1"/>
</dbReference>
<feature type="transmembrane region" description="Helical" evidence="5">
    <location>
        <begin position="52"/>
        <end position="70"/>
    </location>
</feature>
<evidence type="ECO:0000313" key="7">
    <source>
        <dbReference type="EMBL" id="NOV01295.1"/>
    </source>
</evidence>
<evidence type="ECO:0000256" key="3">
    <source>
        <dbReference type="ARBA" id="ARBA00022801"/>
    </source>
</evidence>
<keyword evidence="3 7" id="KW-0378">Hydrolase</keyword>
<keyword evidence="2" id="KW-0645">Protease</keyword>
<dbReference type="PANTHER" id="PTHR47053:SF1">
    <property type="entry name" value="MUREIN DD-ENDOPEPTIDASE MEPH-RELATED"/>
    <property type="match status" value="1"/>
</dbReference>
<feature type="domain" description="NlpC/P60" evidence="6">
    <location>
        <begin position="150"/>
        <end position="273"/>
    </location>
</feature>
<sequence>MRHNLAKITVLPIFRYSHRMLLPLIIGLIHVAPLLTQSNILEGNIMTRSIRILVSATILATVAINVMLPATPASAATAVSSSATLTQGMTSSSVSVLQTNLKTLGYFTYPTITGYFGTITAQAVNDYQKAYSLALTGVADAATQTSISHSLKKRLLMNDAMNFVGTPYLWGGTTPQGFDCSGFIYYMFQRNGIPAVRTTSKELFDTGVPVSQGNLQPGDLVFFSISTPGVVDHVGFYMGNGQFLSATRSAGIYPQSLTSSYWGPRYLGAKRVY</sequence>
<evidence type="ECO:0000256" key="4">
    <source>
        <dbReference type="ARBA" id="ARBA00022807"/>
    </source>
</evidence>
<evidence type="ECO:0000256" key="1">
    <source>
        <dbReference type="ARBA" id="ARBA00007074"/>
    </source>
</evidence>
<gene>
    <name evidence="7" type="ORF">GC097_14860</name>
</gene>
<dbReference type="InterPro" id="IPR000064">
    <property type="entry name" value="NLP_P60_dom"/>
</dbReference>
<keyword evidence="5" id="KW-0812">Transmembrane</keyword>
<evidence type="ECO:0000256" key="2">
    <source>
        <dbReference type="ARBA" id="ARBA00022670"/>
    </source>
</evidence>
<dbReference type="Gene3D" id="3.90.1720.10">
    <property type="entry name" value="endopeptidase domain like (from Nostoc punctiforme)"/>
    <property type="match status" value="1"/>
</dbReference>
<comment type="caution">
    <text evidence="7">The sequence shown here is derived from an EMBL/GenBank/DDBJ whole genome shotgun (WGS) entry which is preliminary data.</text>
</comment>
<evidence type="ECO:0000259" key="6">
    <source>
        <dbReference type="PROSITE" id="PS51935"/>
    </source>
</evidence>
<protein>
    <submittedName>
        <fullName evidence="7">Hydrolase Nlp/P60</fullName>
    </submittedName>
</protein>
<dbReference type="SUPFAM" id="SSF47090">
    <property type="entry name" value="PGBD-like"/>
    <property type="match status" value="1"/>
</dbReference>
<dbReference type="InterPro" id="IPR038765">
    <property type="entry name" value="Papain-like_cys_pep_sf"/>
</dbReference>
<keyword evidence="8" id="KW-1185">Reference proteome</keyword>
<proteinExistence type="inferred from homology"/>
<dbReference type="PANTHER" id="PTHR47053">
    <property type="entry name" value="MUREIN DD-ENDOPEPTIDASE MEPH-RELATED"/>
    <property type="match status" value="1"/>
</dbReference>
<name>A0ABX1ZQI5_9BACL</name>
<keyword evidence="5" id="KW-1133">Transmembrane helix</keyword>
<evidence type="ECO:0000256" key="5">
    <source>
        <dbReference type="SAM" id="Phobius"/>
    </source>
</evidence>
<dbReference type="InterPro" id="IPR036366">
    <property type="entry name" value="PGBDSf"/>
</dbReference>
<accession>A0ABX1ZQI5</accession>
<dbReference type="InterPro" id="IPR002477">
    <property type="entry name" value="Peptidoglycan-bd-like"/>
</dbReference>
<dbReference type="Pfam" id="PF01471">
    <property type="entry name" value="PG_binding_1"/>
    <property type="match status" value="1"/>
</dbReference>
<dbReference type="EMBL" id="WHNZ01000030">
    <property type="protein sequence ID" value="NOV01295.1"/>
    <property type="molecule type" value="Genomic_DNA"/>
</dbReference>
<keyword evidence="5" id="KW-0472">Membrane</keyword>
<feature type="transmembrane region" description="Helical" evidence="5">
    <location>
        <begin position="20"/>
        <end position="40"/>
    </location>
</feature>
<evidence type="ECO:0000313" key="8">
    <source>
        <dbReference type="Proteomes" id="UP000618579"/>
    </source>
</evidence>